<accession>A0A011QJZ3</accession>
<feature type="compositionally biased region" description="Low complexity" evidence="1">
    <location>
        <begin position="1"/>
        <end position="14"/>
    </location>
</feature>
<organism evidence="2 3">
    <name type="scientific">Candidatus Accumulibacter appositus</name>
    <dbReference type="NCBI Taxonomy" id="1454003"/>
    <lineage>
        <taxon>Bacteria</taxon>
        <taxon>Pseudomonadati</taxon>
        <taxon>Pseudomonadota</taxon>
        <taxon>Betaproteobacteria</taxon>
        <taxon>Candidatus Accumulibacter</taxon>
    </lineage>
</organism>
<reference evidence="2 3" key="1">
    <citation type="submission" date="2014-02" db="EMBL/GenBank/DDBJ databases">
        <title>Expanding our view of genomic diversity in Candidatus Accumulibacter clades.</title>
        <authorList>
            <person name="Skennerton C.T."/>
            <person name="Barr J.J."/>
            <person name="Slater F.R."/>
            <person name="Bond P.L."/>
            <person name="Tyson G.W."/>
        </authorList>
    </citation>
    <scope>NUCLEOTIDE SEQUENCE [LARGE SCALE GENOMIC DNA]</scope>
    <source>
        <strain evidence="3">BA-92</strain>
    </source>
</reference>
<dbReference type="Proteomes" id="UP000021816">
    <property type="component" value="Unassembled WGS sequence"/>
</dbReference>
<evidence type="ECO:0000256" key="1">
    <source>
        <dbReference type="SAM" id="MobiDB-lite"/>
    </source>
</evidence>
<gene>
    <name evidence="2" type="ORF">AW10_02458</name>
</gene>
<dbReference type="AlphaFoldDB" id="A0A011QJZ3"/>
<dbReference type="STRING" id="1454003.AW10_02458"/>
<dbReference type="PATRIC" id="fig|1454003.3.peg.2509"/>
<dbReference type="InterPro" id="IPR021857">
    <property type="entry name" value="DUF3467"/>
</dbReference>
<protein>
    <recommendedName>
        <fullName evidence="4">DUF3467 domain-containing protein</fullName>
    </recommendedName>
</protein>
<proteinExistence type="predicted"/>
<sequence length="110" mass="12225">MAQEKPASPAAPAKAPEEALETRAGTAGEQQIRMNTESVKSSYCNMVNVTTTREEVVMNFGVNESWDRGAAEYDVRLEHRIVMSPFAAKRLALMLGKLVTEYEARYGELK</sequence>
<dbReference type="EMBL" id="JEMX01000059">
    <property type="protein sequence ID" value="EXI79184.1"/>
    <property type="molecule type" value="Genomic_DNA"/>
</dbReference>
<evidence type="ECO:0008006" key="4">
    <source>
        <dbReference type="Google" id="ProtNLM"/>
    </source>
</evidence>
<comment type="caution">
    <text evidence="2">The sequence shown here is derived from an EMBL/GenBank/DDBJ whole genome shotgun (WGS) entry which is preliminary data.</text>
</comment>
<name>A0A011QJZ3_9PROT</name>
<dbReference type="Pfam" id="PF11950">
    <property type="entry name" value="DUF3467"/>
    <property type="match status" value="1"/>
</dbReference>
<feature type="region of interest" description="Disordered" evidence="1">
    <location>
        <begin position="1"/>
        <end position="32"/>
    </location>
</feature>
<evidence type="ECO:0000313" key="2">
    <source>
        <dbReference type="EMBL" id="EXI79184.1"/>
    </source>
</evidence>
<evidence type="ECO:0000313" key="3">
    <source>
        <dbReference type="Proteomes" id="UP000021816"/>
    </source>
</evidence>